<dbReference type="AlphaFoldDB" id="A0A0G0WKH7"/>
<organism evidence="2 3">
    <name type="scientific">Candidatus Daviesbacteria bacterium GW2011_GWB1_41_5</name>
    <dbReference type="NCBI Taxonomy" id="1618429"/>
    <lineage>
        <taxon>Bacteria</taxon>
        <taxon>Candidatus Daviesiibacteriota</taxon>
    </lineage>
</organism>
<dbReference type="EMBL" id="LCBN01000049">
    <property type="protein sequence ID" value="KKS12562.1"/>
    <property type="molecule type" value="Genomic_DNA"/>
</dbReference>
<name>A0A0G0WKH7_9BACT</name>
<gene>
    <name evidence="2" type="ORF">UU67_C0049G0006</name>
</gene>
<comment type="caution">
    <text evidence="2">The sequence shown here is derived from an EMBL/GenBank/DDBJ whole genome shotgun (WGS) entry which is preliminary data.</text>
</comment>
<protein>
    <recommendedName>
        <fullName evidence="1">DUF5659 domain-containing protein</fullName>
    </recommendedName>
</protein>
<dbReference type="InterPro" id="IPR043718">
    <property type="entry name" value="DUF5659"/>
</dbReference>
<evidence type="ECO:0000313" key="3">
    <source>
        <dbReference type="Proteomes" id="UP000034753"/>
    </source>
</evidence>
<feature type="domain" description="DUF5659" evidence="1">
    <location>
        <begin position="15"/>
        <end position="86"/>
    </location>
</feature>
<dbReference type="Pfam" id="PF18903">
    <property type="entry name" value="DUF5659"/>
    <property type="match status" value="1"/>
</dbReference>
<evidence type="ECO:0000259" key="1">
    <source>
        <dbReference type="Pfam" id="PF18903"/>
    </source>
</evidence>
<proteinExistence type="predicted"/>
<sequence>MQNSDGESMKNIMPQEYKTKDLGESAALICKSARLLRLERQFDFFWFVFSDKKFCQKITDDYWYGELLVNAKSYQNALRTLKDRLFAQNQ</sequence>
<evidence type="ECO:0000313" key="2">
    <source>
        <dbReference type="EMBL" id="KKS12562.1"/>
    </source>
</evidence>
<dbReference type="Proteomes" id="UP000034753">
    <property type="component" value="Unassembled WGS sequence"/>
</dbReference>
<reference evidence="2 3" key="1">
    <citation type="journal article" date="2015" name="Nature">
        <title>rRNA introns, odd ribosomes, and small enigmatic genomes across a large radiation of phyla.</title>
        <authorList>
            <person name="Brown C.T."/>
            <person name="Hug L.A."/>
            <person name="Thomas B.C."/>
            <person name="Sharon I."/>
            <person name="Castelle C.J."/>
            <person name="Singh A."/>
            <person name="Wilkins M.J."/>
            <person name="Williams K.H."/>
            <person name="Banfield J.F."/>
        </authorList>
    </citation>
    <scope>NUCLEOTIDE SEQUENCE [LARGE SCALE GENOMIC DNA]</scope>
</reference>
<accession>A0A0G0WKH7</accession>